<evidence type="ECO:0000256" key="1">
    <source>
        <dbReference type="ARBA" id="ARBA00004496"/>
    </source>
</evidence>
<comment type="subcellular location">
    <subcellularLocation>
        <location evidence="1">Cytoplasm</location>
    </subcellularLocation>
</comment>
<dbReference type="GO" id="GO:0016787">
    <property type="term" value="F:hydrolase activity"/>
    <property type="evidence" value="ECO:0007669"/>
    <property type="project" value="InterPro"/>
</dbReference>
<keyword evidence="5" id="KW-1185">Reference proteome</keyword>
<protein>
    <recommendedName>
        <fullName evidence="3">Dienelactone hydrolase domain-containing protein</fullName>
    </recommendedName>
</protein>
<organism evidence="4 5">
    <name type="scientific">Aristolochia fimbriata</name>
    <name type="common">White veined hardy Dutchman's pipe vine</name>
    <dbReference type="NCBI Taxonomy" id="158543"/>
    <lineage>
        <taxon>Eukaryota</taxon>
        <taxon>Viridiplantae</taxon>
        <taxon>Streptophyta</taxon>
        <taxon>Embryophyta</taxon>
        <taxon>Tracheophyta</taxon>
        <taxon>Spermatophyta</taxon>
        <taxon>Magnoliopsida</taxon>
        <taxon>Magnoliidae</taxon>
        <taxon>Piperales</taxon>
        <taxon>Aristolochiaceae</taxon>
        <taxon>Aristolochia</taxon>
    </lineage>
</organism>
<name>A0AAV7FCD1_ARIFI</name>
<evidence type="ECO:0000259" key="3">
    <source>
        <dbReference type="Pfam" id="PF01738"/>
    </source>
</evidence>
<keyword evidence="2" id="KW-0963">Cytoplasm</keyword>
<dbReference type="InterPro" id="IPR002925">
    <property type="entry name" value="Dienelactn_hydro"/>
</dbReference>
<dbReference type="PANTHER" id="PTHR17630">
    <property type="entry name" value="DIENELACTONE HYDROLASE"/>
    <property type="match status" value="1"/>
</dbReference>
<reference evidence="4 5" key="1">
    <citation type="submission" date="2021-07" db="EMBL/GenBank/DDBJ databases">
        <title>The Aristolochia fimbriata genome: insights into angiosperm evolution, floral development and chemical biosynthesis.</title>
        <authorList>
            <person name="Jiao Y."/>
        </authorList>
    </citation>
    <scope>NUCLEOTIDE SEQUENCE [LARGE SCALE GENOMIC DNA]</scope>
    <source>
        <strain evidence="4">IBCAS-2021</strain>
        <tissue evidence="4">Leaf</tissue>
    </source>
</reference>
<evidence type="ECO:0000256" key="2">
    <source>
        <dbReference type="ARBA" id="ARBA00022490"/>
    </source>
</evidence>
<feature type="domain" description="Dienelactone hydrolase" evidence="3">
    <location>
        <begin position="29"/>
        <end position="236"/>
    </location>
</feature>
<dbReference type="InterPro" id="IPR029058">
    <property type="entry name" value="AB_hydrolase_fold"/>
</dbReference>
<dbReference type="GO" id="GO:0005737">
    <property type="term" value="C:cytoplasm"/>
    <property type="evidence" value="ECO:0007669"/>
    <property type="project" value="UniProtKB-SubCell"/>
</dbReference>
<gene>
    <name evidence="4" type="ORF">H6P81_001935</name>
</gene>
<dbReference type="FunFam" id="3.40.50.1820:FF:000178">
    <property type="entry name" value="Carboxymethylenebutenolidase homolog"/>
    <property type="match status" value="1"/>
</dbReference>
<comment type="caution">
    <text evidence="4">The sequence shown here is derived from an EMBL/GenBank/DDBJ whole genome shotgun (WGS) entry which is preliminary data.</text>
</comment>
<evidence type="ECO:0000313" key="4">
    <source>
        <dbReference type="EMBL" id="KAG9457427.1"/>
    </source>
</evidence>
<dbReference type="AlphaFoldDB" id="A0AAV7FCD1"/>
<accession>A0AAV7FCD1</accession>
<dbReference type="Gene3D" id="3.40.50.1820">
    <property type="entry name" value="alpha/beta hydrolase"/>
    <property type="match status" value="1"/>
</dbReference>
<dbReference type="Pfam" id="PF01738">
    <property type="entry name" value="DLH"/>
    <property type="match status" value="1"/>
</dbReference>
<dbReference type="Proteomes" id="UP000825729">
    <property type="component" value="Unassembled WGS sequence"/>
</dbReference>
<dbReference type="PANTHER" id="PTHR17630:SF44">
    <property type="entry name" value="PROTEIN AIM2"/>
    <property type="match status" value="1"/>
</dbReference>
<dbReference type="SUPFAM" id="SSF53474">
    <property type="entry name" value="alpha/beta-Hydrolases"/>
    <property type="match status" value="1"/>
</dbReference>
<proteinExistence type="predicted"/>
<evidence type="ECO:0000313" key="5">
    <source>
        <dbReference type="Proteomes" id="UP000825729"/>
    </source>
</evidence>
<sequence>MLAAQCCENPPLLSSACGDGGMEVIGGLNAYVSGSADSKTALLFVSDIYGYEAPNLRKLADKVAAAGFYAVVPDFFHGDPYDPKKHSDVMEWFKSHGPEKGYEDAKPVVAEIKSKGVTTIGALGICWGAKVIVEFAKVNEIQAAVMFHPSLVTVEDIKEVKCPISILAAEIDHVTPPDMIKQYEVALSEKPEIDSFVKIFPGVAHGWAIRYDDNDESAVKNAEEAHTRMLDWFIKYLK</sequence>
<dbReference type="EMBL" id="JAINDJ010000002">
    <property type="protein sequence ID" value="KAG9457427.1"/>
    <property type="molecule type" value="Genomic_DNA"/>
</dbReference>